<evidence type="ECO:0000256" key="10">
    <source>
        <dbReference type="ARBA" id="ARBA00022989"/>
    </source>
</evidence>
<dbReference type="STRING" id="966.BTA35_0207225"/>
<dbReference type="PROSITE" id="PS50109">
    <property type="entry name" value="HIS_KIN"/>
    <property type="match status" value="1"/>
</dbReference>
<keyword evidence="10" id="KW-1133">Transmembrane helix</keyword>
<evidence type="ECO:0000256" key="1">
    <source>
        <dbReference type="ARBA" id="ARBA00000085"/>
    </source>
</evidence>
<dbReference type="Gene3D" id="3.30.450.20">
    <property type="entry name" value="PAS domain"/>
    <property type="match status" value="3"/>
</dbReference>
<dbReference type="Proteomes" id="UP000190064">
    <property type="component" value="Unassembled WGS sequence"/>
</dbReference>
<dbReference type="GO" id="GO:0030295">
    <property type="term" value="F:protein kinase activator activity"/>
    <property type="evidence" value="ECO:0007669"/>
    <property type="project" value="TreeGrafter"/>
</dbReference>
<evidence type="ECO:0000256" key="13">
    <source>
        <dbReference type="PROSITE-ProRule" id="PRU00169"/>
    </source>
</evidence>
<reference evidence="19" key="1">
    <citation type="submission" date="2017-02" db="EMBL/GenBank/DDBJ databases">
        <title>Draft Genome Sequence of the Salt Water Bacterium Oceanospirillum linum ATCC 11336.</title>
        <authorList>
            <person name="Trachtenberg A.M."/>
            <person name="Carney J.G."/>
            <person name="Linnane J.D."/>
            <person name="Rheaume B.A."/>
            <person name="Pitts N.L."/>
            <person name="Mykles D.L."/>
            <person name="Maclea K.S."/>
        </authorList>
    </citation>
    <scope>NUCLEOTIDE SEQUENCE [LARGE SCALE GENOMIC DNA]</scope>
    <source>
        <strain evidence="19">ATCC 11336</strain>
    </source>
</reference>
<dbReference type="FunFam" id="3.30.565.10:FF:000049">
    <property type="entry name" value="Two-component sensor histidine kinase"/>
    <property type="match status" value="1"/>
</dbReference>
<dbReference type="SUPFAM" id="SSF52172">
    <property type="entry name" value="CheY-like"/>
    <property type="match status" value="1"/>
</dbReference>
<evidence type="ECO:0000259" key="18">
    <source>
        <dbReference type="PROSITE" id="PS50113"/>
    </source>
</evidence>
<sequence length="855" mass="96446">MSDADYLELQRLRRERKQLHKEREALVQANYRLQQMNLALIDRVEAAPDVGGRAYAAFENSALLAEQVRERTAALNAALVELRDSNQALKQAHIEIETLHNRLMDAIESMADAFVLFDGQKRMVLCNSRYREIWQRYNLPVQVGTTLTEINRYATDVLLDDATTQEEMQLYRQVYGQVVRLRDGRWLQVNQRETSTGDLSILYTDITRLKAIETERREAALAEKSRVLQSTLENLSQGVVLVSDKGIPEVWNSRLTELMAIQERELTDCLDFSRMINRIFDRTDLGSPPTEALLSEDNALCEVVGTDGSVLEIRQRPRSEGGRVITFSDVTERSLFAKALQQSEQKMRLITDALPAMICYINACLEYEFTNRAYQKWHGLKRDELLGRHLSEVYSAHQLQRLARYIDRVIQGNTVSFEVDEANQQGESRYLYKSYVPHISATGETLGFFVLTQDITERRQTAQALRDANVLLEQRVEARTSELSEAKKQAEEANISKTKFLAAISHDLLQPVNAARLFNSALTEYPLEKAAQQLVHSTGSSLNDIEGLIGALVDISKLDAGVVEAQMGVFSLDVLLENLCYEYQCQTALKQQRFRSRVVSCTVCSDSQLLGRILRNFLTNASRYTDPGGQILLASRKRGEYVSIEVWDAGEGIEAGKMSEIFREFSRLKRNASDKGLGLGLAIVEKIARVLNHRIQVRSIPGKGSVFSIEVPLADPDKIVCTESLPLMHKTDPLEGRPVLVIDNDPAICHGMEQLLDGWGVDVMVALGRDDAWQLIDEGFSPELILVDYHLDNDITGIDVARELNERMIDPAPVIVVTANYSGTLNAEIKAAQYQLLKKPVKPMNLRLLMGQLIR</sequence>
<keyword evidence="8" id="KW-0418">Kinase</keyword>
<dbReference type="SMART" id="SM00388">
    <property type="entry name" value="HisKA"/>
    <property type="match status" value="1"/>
</dbReference>
<keyword evidence="12" id="KW-0472">Membrane</keyword>
<dbReference type="EMBL" id="MTSD02000002">
    <property type="protein sequence ID" value="OOV87960.1"/>
    <property type="molecule type" value="Genomic_DNA"/>
</dbReference>
<evidence type="ECO:0000256" key="9">
    <source>
        <dbReference type="ARBA" id="ARBA00022840"/>
    </source>
</evidence>
<keyword evidence="7" id="KW-0547">Nucleotide-binding</keyword>
<dbReference type="Gene3D" id="3.40.50.2300">
    <property type="match status" value="1"/>
</dbReference>
<keyword evidence="11" id="KW-0902">Two-component regulatory system</keyword>
<keyword evidence="14" id="KW-0175">Coiled coil</keyword>
<feature type="domain" description="PAC" evidence="18">
    <location>
        <begin position="415"/>
        <end position="467"/>
    </location>
</feature>
<dbReference type="Gene3D" id="3.30.565.10">
    <property type="entry name" value="Histidine kinase-like ATPase, C-terminal domain"/>
    <property type="match status" value="1"/>
</dbReference>
<evidence type="ECO:0000256" key="7">
    <source>
        <dbReference type="ARBA" id="ARBA00022741"/>
    </source>
</evidence>
<proteinExistence type="predicted"/>
<dbReference type="SMART" id="SM00387">
    <property type="entry name" value="HATPase_c"/>
    <property type="match status" value="1"/>
</dbReference>
<dbReference type="InterPro" id="IPR001789">
    <property type="entry name" value="Sig_transdc_resp-reg_receiver"/>
</dbReference>
<dbReference type="GO" id="GO:0016020">
    <property type="term" value="C:membrane"/>
    <property type="evidence" value="ECO:0007669"/>
    <property type="project" value="UniProtKB-SubCell"/>
</dbReference>
<dbReference type="InterPro" id="IPR005467">
    <property type="entry name" value="His_kinase_dom"/>
</dbReference>
<evidence type="ECO:0000256" key="6">
    <source>
        <dbReference type="ARBA" id="ARBA00022692"/>
    </source>
</evidence>
<dbReference type="NCBIfam" id="NF041832">
    <property type="entry name" value="near_NosP_CTERM"/>
    <property type="match status" value="1"/>
</dbReference>
<dbReference type="Pfam" id="PF00512">
    <property type="entry name" value="HisKA"/>
    <property type="match status" value="1"/>
</dbReference>
<feature type="modified residue" description="4-aspartylphosphate" evidence="13">
    <location>
        <position position="788"/>
    </location>
</feature>
<evidence type="ECO:0000259" key="17">
    <source>
        <dbReference type="PROSITE" id="PS50112"/>
    </source>
</evidence>
<dbReference type="Pfam" id="PF00072">
    <property type="entry name" value="Response_reg"/>
    <property type="match status" value="1"/>
</dbReference>
<comment type="caution">
    <text evidence="19">The sequence shown here is derived from an EMBL/GenBank/DDBJ whole genome shotgun (WGS) entry which is preliminary data.</text>
</comment>
<dbReference type="Pfam" id="PF08448">
    <property type="entry name" value="PAS_4"/>
    <property type="match status" value="1"/>
</dbReference>
<dbReference type="Pfam" id="PF12860">
    <property type="entry name" value="PAS_7"/>
    <property type="match status" value="2"/>
</dbReference>
<feature type="domain" description="Histidine kinase" evidence="15">
    <location>
        <begin position="503"/>
        <end position="715"/>
    </location>
</feature>
<dbReference type="InterPro" id="IPR036890">
    <property type="entry name" value="HATPase_C_sf"/>
</dbReference>
<dbReference type="SMART" id="SM00448">
    <property type="entry name" value="REC"/>
    <property type="match status" value="1"/>
</dbReference>
<dbReference type="PANTHER" id="PTHR42878">
    <property type="entry name" value="TWO-COMPONENT HISTIDINE KINASE"/>
    <property type="match status" value="1"/>
</dbReference>
<evidence type="ECO:0000259" key="15">
    <source>
        <dbReference type="PROSITE" id="PS50109"/>
    </source>
</evidence>
<dbReference type="PANTHER" id="PTHR42878:SF7">
    <property type="entry name" value="SENSOR HISTIDINE KINASE GLRK"/>
    <property type="match status" value="1"/>
</dbReference>
<evidence type="ECO:0000256" key="4">
    <source>
        <dbReference type="ARBA" id="ARBA00022553"/>
    </source>
</evidence>
<keyword evidence="4 13" id="KW-0597">Phosphoprotein</keyword>
<name>A0A1T1HDZ7_OCELI</name>
<evidence type="ECO:0000256" key="14">
    <source>
        <dbReference type="SAM" id="Coils"/>
    </source>
</evidence>
<dbReference type="GO" id="GO:0000155">
    <property type="term" value="F:phosphorelay sensor kinase activity"/>
    <property type="evidence" value="ECO:0007669"/>
    <property type="project" value="InterPro"/>
</dbReference>
<dbReference type="PROSITE" id="PS50112">
    <property type="entry name" value="PAS"/>
    <property type="match status" value="1"/>
</dbReference>
<dbReference type="NCBIfam" id="TIGR00229">
    <property type="entry name" value="sensory_box"/>
    <property type="match status" value="1"/>
</dbReference>
<gene>
    <name evidence="19" type="ORF">BTA35_0207225</name>
</gene>
<dbReference type="InterPro" id="IPR035965">
    <property type="entry name" value="PAS-like_dom_sf"/>
</dbReference>
<dbReference type="PROSITE" id="PS50110">
    <property type="entry name" value="RESPONSE_REGULATORY"/>
    <property type="match status" value="1"/>
</dbReference>
<feature type="domain" description="PAS" evidence="17">
    <location>
        <begin position="343"/>
        <end position="413"/>
    </location>
</feature>
<evidence type="ECO:0000313" key="20">
    <source>
        <dbReference type="Proteomes" id="UP000190064"/>
    </source>
</evidence>
<dbReference type="SUPFAM" id="SSF55874">
    <property type="entry name" value="ATPase domain of HSP90 chaperone/DNA topoisomerase II/histidine kinase"/>
    <property type="match status" value="1"/>
</dbReference>
<dbReference type="Gene3D" id="1.10.287.130">
    <property type="match status" value="1"/>
</dbReference>
<dbReference type="GO" id="GO:0005524">
    <property type="term" value="F:ATP binding"/>
    <property type="evidence" value="ECO:0007669"/>
    <property type="project" value="UniProtKB-KW"/>
</dbReference>
<dbReference type="InterPro" id="IPR004358">
    <property type="entry name" value="Sig_transdc_His_kin-like_C"/>
</dbReference>
<feature type="coiled-coil region" evidence="14">
    <location>
        <begin position="65"/>
        <end position="102"/>
    </location>
</feature>
<dbReference type="InterPro" id="IPR011006">
    <property type="entry name" value="CheY-like_superfamily"/>
</dbReference>
<dbReference type="CDD" id="cd00156">
    <property type="entry name" value="REC"/>
    <property type="match status" value="1"/>
</dbReference>
<dbReference type="GO" id="GO:0000156">
    <property type="term" value="F:phosphorelay response regulator activity"/>
    <property type="evidence" value="ECO:0007669"/>
    <property type="project" value="TreeGrafter"/>
</dbReference>
<evidence type="ECO:0000256" key="3">
    <source>
        <dbReference type="ARBA" id="ARBA00012438"/>
    </source>
</evidence>
<dbReference type="PRINTS" id="PR00344">
    <property type="entry name" value="BCTRLSENSOR"/>
</dbReference>
<dbReference type="InterPro" id="IPR003661">
    <property type="entry name" value="HisK_dim/P_dom"/>
</dbReference>
<dbReference type="InterPro" id="IPR036097">
    <property type="entry name" value="HisK_dim/P_sf"/>
</dbReference>
<evidence type="ECO:0000256" key="11">
    <source>
        <dbReference type="ARBA" id="ARBA00023012"/>
    </source>
</evidence>
<evidence type="ECO:0000256" key="8">
    <source>
        <dbReference type="ARBA" id="ARBA00022777"/>
    </source>
</evidence>
<dbReference type="Pfam" id="PF02518">
    <property type="entry name" value="HATPase_c"/>
    <property type="match status" value="1"/>
</dbReference>
<feature type="domain" description="Response regulatory" evidence="16">
    <location>
        <begin position="738"/>
        <end position="854"/>
    </location>
</feature>
<dbReference type="InterPro" id="IPR013656">
    <property type="entry name" value="PAS_4"/>
</dbReference>
<dbReference type="AlphaFoldDB" id="A0A1T1HDZ7"/>
<protein>
    <recommendedName>
        <fullName evidence="3">histidine kinase</fullName>
        <ecNumber evidence="3">2.7.13.3</ecNumber>
    </recommendedName>
</protein>
<dbReference type="InterPro" id="IPR050351">
    <property type="entry name" value="BphY/WalK/GraS-like"/>
</dbReference>
<dbReference type="SUPFAM" id="SSF55785">
    <property type="entry name" value="PYP-like sensor domain (PAS domain)"/>
    <property type="match status" value="1"/>
</dbReference>
<dbReference type="PROSITE" id="PS50113">
    <property type="entry name" value="PAC"/>
    <property type="match status" value="1"/>
</dbReference>
<evidence type="ECO:0000256" key="5">
    <source>
        <dbReference type="ARBA" id="ARBA00022679"/>
    </source>
</evidence>
<organism evidence="19 20">
    <name type="scientific">Oceanospirillum linum</name>
    <dbReference type="NCBI Taxonomy" id="966"/>
    <lineage>
        <taxon>Bacteria</taxon>
        <taxon>Pseudomonadati</taxon>
        <taxon>Pseudomonadota</taxon>
        <taxon>Gammaproteobacteria</taxon>
        <taxon>Oceanospirillales</taxon>
        <taxon>Oceanospirillaceae</taxon>
        <taxon>Oceanospirillum</taxon>
    </lineage>
</organism>
<evidence type="ECO:0000256" key="2">
    <source>
        <dbReference type="ARBA" id="ARBA00004141"/>
    </source>
</evidence>
<dbReference type="CDD" id="cd00082">
    <property type="entry name" value="HisKA"/>
    <property type="match status" value="1"/>
</dbReference>
<dbReference type="InterPro" id="IPR000014">
    <property type="entry name" value="PAS"/>
</dbReference>
<keyword evidence="9" id="KW-0067">ATP-binding</keyword>
<dbReference type="SUPFAM" id="SSF47384">
    <property type="entry name" value="Homodimeric domain of signal transducing histidine kinase"/>
    <property type="match status" value="1"/>
</dbReference>
<keyword evidence="5" id="KW-0808">Transferase</keyword>
<evidence type="ECO:0000313" key="19">
    <source>
        <dbReference type="EMBL" id="OOV87960.1"/>
    </source>
</evidence>
<dbReference type="InterPro" id="IPR003594">
    <property type="entry name" value="HATPase_dom"/>
</dbReference>
<accession>A0A1T1HDZ7</accession>
<dbReference type="SMART" id="SM00091">
    <property type="entry name" value="PAS"/>
    <property type="match status" value="3"/>
</dbReference>
<keyword evidence="20" id="KW-1185">Reference proteome</keyword>
<evidence type="ECO:0000259" key="16">
    <source>
        <dbReference type="PROSITE" id="PS50110"/>
    </source>
</evidence>
<dbReference type="GO" id="GO:0007234">
    <property type="term" value="P:osmosensory signaling via phosphorelay pathway"/>
    <property type="evidence" value="ECO:0007669"/>
    <property type="project" value="TreeGrafter"/>
</dbReference>
<evidence type="ECO:0000256" key="12">
    <source>
        <dbReference type="ARBA" id="ARBA00023136"/>
    </source>
</evidence>
<comment type="subcellular location">
    <subcellularLocation>
        <location evidence="2">Membrane</location>
        <topology evidence="2">Multi-pass membrane protein</topology>
    </subcellularLocation>
</comment>
<comment type="catalytic activity">
    <reaction evidence="1">
        <text>ATP + protein L-histidine = ADP + protein N-phospho-L-histidine.</text>
        <dbReference type="EC" id="2.7.13.3"/>
    </reaction>
</comment>
<dbReference type="InterPro" id="IPR000700">
    <property type="entry name" value="PAS-assoc_C"/>
</dbReference>
<dbReference type="EC" id="2.7.13.3" evidence="3"/>
<keyword evidence="6" id="KW-0812">Transmembrane</keyword>